<dbReference type="Gene3D" id="2.40.50.100">
    <property type="match status" value="2"/>
</dbReference>
<sequence length="139" mass="13705">MSLSIRNQLPGTVTAVTPGEVMATVKVRLTGGQDLTAAITLEAAEDLGLAAGSAVRALVKSTEIALATAPVERVSIRNQLPGTVTGIAAGGAMASVKIAVEGGELTSAITSESVTDLGLSAGSAVFALIKSTEVSLATA</sequence>
<comment type="caution">
    <text evidence="4">The sequence shown here is derived from an EMBL/GenBank/DDBJ whole genome shotgun (WGS) entry which is preliminary data.</text>
</comment>
<dbReference type="InterPro" id="IPR004606">
    <property type="entry name" value="Mop_domain"/>
</dbReference>
<organism evidence="4 5">
    <name type="scientific">Streptomyces shenzhenensis</name>
    <dbReference type="NCBI Taxonomy" id="943815"/>
    <lineage>
        <taxon>Bacteria</taxon>
        <taxon>Bacillati</taxon>
        <taxon>Actinomycetota</taxon>
        <taxon>Actinomycetes</taxon>
        <taxon>Kitasatosporales</taxon>
        <taxon>Streptomycetaceae</taxon>
        <taxon>Streptomyces</taxon>
    </lineage>
</organism>
<dbReference type="Pfam" id="PF03459">
    <property type="entry name" value="TOBE"/>
    <property type="match status" value="2"/>
</dbReference>
<dbReference type="OrthoDB" id="122515at2"/>
<evidence type="ECO:0000259" key="3">
    <source>
        <dbReference type="PROSITE" id="PS51866"/>
    </source>
</evidence>
<evidence type="ECO:0000256" key="2">
    <source>
        <dbReference type="PROSITE-ProRule" id="PRU01213"/>
    </source>
</evidence>
<feature type="domain" description="Mop" evidence="3">
    <location>
        <begin position="2"/>
        <end position="68"/>
    </location>
</feature>
<keyword evidence="5" id="KW-1185">Reference proteome</keyword>
<dbReference type="GO" id="GO:0015689">
    <property type="term" value="P:molybdate ion transport"/>
    <property type="evidence" value="ECO:0007669"/>
    <property type="project" value="InterPro"/>
</dbReference>
<dbReference type="AlphaFoldDB" id="A0A3M0HYJ0"/>
<dbReference type="InterPro" id="IPR051815">
    <property type="entry name" value="Molybdate_resp_trans_reg"/>
</dbReference>
<dbReference type="GO" id="GO:0016301">
    <property type="term" value="F:kinase activity"/>
    <property type="evidence" value="ECO:0007669"/>
    <property type="project" value="UniProtKB-KW"/>
</dbReference>
<keyword evidence="4" id="KW-0808">Transferase</keyword>
<dbReference type="EMBL" id="PENI01000061">
    <property type="protein sequence ID" value="RMB79543.1"/>
    <property type="molecule type" value="Genomic_DNA"/>
</dbReference>
<feature type="domain" description="Mop" evidence="3">
    <location>
        <begin position="73"/>
        <end position="138"/>
    </location>
</feature>
<dbReference type="PANTHER" id="PTHR30432">
    <property type="entry name" value="TRANSCRIPTIONAL REGULATOR MODE"/>
    <property type="match status" value="1"/>
</dbReference>
<evidence type="ECO:0000313" key="5">
    <source>
        <dbReference type="Proteomes" id="UP000270471"/>
    </source>
</evidence>
<gene>
    <name evidence="4" type="ORF">CTZ28_45010</name>
</gene>
<dbReference type="NCBIfam" id="TIGR00638">
    <property type="entry name" value="Mop"/>
    <property type="match status" value="2"/>
</dbReference>
<evidence type="ECO:0000313" key="4">
    <source>
        <dbReference type="EMBL" id="RMB79543.1"/>
    </source>
</evidence>
<keyword evidence="1 2" id="KW-0500">Molybdenum</keyword>
<proteinExistence type="predicted"/>
<evidence type="ECO:0000256" key="1">
    <source>
        <dbReference type="ARBA" id="ARBA00022505"/>
    </source>
</evidence>
<dbReference type="SUPFAM" id="SSF50331">
    <property type="entry name" value="MOP-like"/>
    <property type="match status" value="2"/>
</dbReference>
<dbReference type="InterPro" id="IPR005116">
    <property type="entry name" value="Transp-assoc_OB_typ1"/>
</dbReference>
<protein>
    <submittedName>
        <fullName evidence="4">Adenylate kinase</fullName>
    </submittedName>
</protein>
<dbReference type="PANTHER" id="PTHR30432:SF1">
    <property type="entry name" value="DNA-BINDING TRANSCRIPTIONAL DUAL REGULATOR MODE"/>
    <property type="match status" value="1"/>
</dbReference>
<reference evidence="4 5" key="1">
    <citation type="submission" date="2017-11" db="EMBL/GenBank/DDBJ databases">
        <title>Draft genome of actinobacteria isolated from guarana (Paullinia cupana (Mart.) Ducke.</title>
        <authorList>
            <person name="Siqueira K.A."/>
            <person name="Liotti R.G."/>
            <person name="Mendes T.A.O."/>
            <person name="Soares M.A."/>
        </authorList>
    </citation>
    <scope>NUCLEOTIDE SEQUENCE [LARGE SCALE GENOMIC DNA]</scope>
    <source>
        <strain evidence="4 5">193</strain>
    </source>
</reference>
<dbReference type="RefSeq" id="WP_121895747.1">
    <property type="nucleotide sequence ID" value="NZ_PENI01000061.1"/>
</dbReference>
<dbReference type="Proteomes" id="UP000270471">
    <property type="component" value="Unassembled WGS sequence"/>
</dbReference>
<keyword evidence="4" id="KW-0418">Kinase</keyword>
<dbReference type="InterPro" id="IPR008995">
    <property type="entry name" value="Mo/tungstate-bd_C_term_dom"/>
</dbReference>
<accession>A0A3M0HYJ0</accession>
<name>A0A3M0HYJ0_9ACTN</name>
<dbReference type="PROSITE" id="PS51866">
    <property type="entry name" value="MOP"/>
    <property type="match status" value="2"/>
</dbReference>